<dbReference type="Proteomes" id="UP000824540">
    <property type="component" value="Unassembled WGS sequence"/>
</dbReference>
<dbReference type="GO" id="GO:0008270">
    <property type="term" value="F:zinc ion binding"/>
    <property type="evidence" value="ECO:0007669"/>
    <property type="project" value="UniProtKB-KW"/>
</dbReference>
<dbReference type="GO" id="GO:0010571">
    <property type="term" value="P:positive regulation of nuclear cell cycle DNA replication"/>
    <property type="evidence" value="ECO:0007669"/>
    <property type="project" value="TreeGrafter"/>
</dbReference>
<comment type="caution">
    <text evidence="13">The sequence shown here is derived from an EMBL/GenBank/DDBJ whole genome shotgun (WGS) entry which is preliminary data.</text>
</comment>
<keyword evidence="14" id="KW-1185">Reference proteome</keyword>
<name>A0A8T2MRY3_9TELE</name>
<evidence type="ECO:0000256" key="11">
    <source>
        <dbReference type="SAM" id="MobiDB-lite"/>
    </source>
</evidence>
<dbReference type="GO" id="GO:1901987">
    <property type="term" value="P:regulation of cell cycle phase transition"/>
    <property type="evidence" value="ECO:0007669"/>
    <property type="project" value="TreeGrafter"/>
</dbReference>
<dbReference type="InterPro" id="IPR051590">
    <property type="entry name" value="Replication_Regulatory_Kinase"/>
</dbReference>
<feature type="region of interest" description="Disordered" evidence="11">
    <location>
        <begin position="1"/>
        <end position="43"/>
    </location>
</feature>
<comment type="subcellular location">
    <subcellularLocation>
        <location evidence="1">Nucleus</location>
    </subcellularLocation>
</comment>
<keyword evidence="8" id="KW-0131">Cell cycle</keyword>
<evidence type="ECO:0000256" key="4">
    <source>
        <dbReference type="ARBA" id="ARBA00022737"/>
    </source>
</evidence>
<keyword evidence="5 10" id="KW-0863">Zinc-finger</keyword>
<evidence type="ECO:0000256" key="10">
    <source>
        <dbReference type="PROSITE-ProRule" id="PRU00600"/>
    </source>
</evidence>
<feature type="compositionally biased region" description="Basic and acidic residues" evidence="11">
    <location>
        <begin position="13"/>
        <end position="29"/>
    </location>
</feature>
<evidence type="ECO:0000256" key="8">
    <source>
        <dbReference type="ARBA" id="ARBA00023306"/>
    </source>
</evidence>
<protein>
    <recommendedName>
        <fullName evidence="9">Protein DBF4 homolog A</fullName>
    </recommendedName>
</protein>
<gene>
    <name evidence="13" type="ORF">JZ751_013871</name>
</gene>
<keyword evidence="6" id="KW-0862">Zinc</keyword>
<evidence type="ECO:0000256" key="3">
    <source>
        <dbReference type="ARBA" id="ARBA00022723"/>
    </source>
</evidence>
<evidence type="ECO:0000256" key="2">
    <source>
        <dbReference type="ARBA" id="ARBA00022553"/>
    </source>
</evidence>
<dbReference type="GO" id="GO:0043539">
    <property type="term" value="F:protein serine/threonine kinase activator activity"/>
    <property type="evidence" value="ECO:0007669"/>
    <property type="project" value="TreeGrafter"/>
</dbReference>
<evidence type="ECO:0000259" key="12">
    <source>
        <dbReference type="PROSITE" id="PS51265"/>
    </source>
</evidence>
<evidence type="ECO:0000256" key="7">
    <source>
        <dbReference type="ARBA" id="ARBA00023242"/>
    </source>
</evidence>
<accession>A0A8T2MRY3</accession>
<evidence type="ECO:0000256" key="5">
    <source>
        <dbReference type="ARBA" id="ARBA00022771"/>
    </source>
</evidence>
<dbReference type="EMBL" id="JAFBMS010002219">
    <property type="protein sequence ID" value="KAG9328458.1"/>
    <property type="molecule type" value="Genomic_DNA"/>
</dbReference>
<dbReference type="GO" id="GO:0031431">
    <property type="term" value="C:Dbf4-dependent protein kinase complex"/>
    <property type="evidence" value="ECO:0007669"/>
    <property type="project" value="TreeGrafter"/>
</dbReference>
<keyword evidence="7" id="KW-0539">Nucleus</keyword>
<dbReference type="PROSITE" id="PS51265">
    <property type="entry name" value="ZF_DBF4"/>
    <property type="match status" value="1"/>
</dbReference>
<dbReference type="Pfam" id="PF07535">
    <property type="entry name" value="zf-DBF"/>
    <property type="match status" value="1"/>
</dbReference>
<keyword evidence="3" id="KW-0479">Metal-binding</keyword>
<dbReference type="InterPro" id="IPR038545">
    <property type="entry name" value="Znf_DBF_sf"/>
</dbReference>
<evidence type="ECO:0000256" key="1">
    <source>
        <dbReference type="ARBA" id="ARBA00004123"/>
    </source>
</evidence>
<keyword evidence="4" id="KW-0677">Repeat</keyword>
<evidence type="ECO:0000313" key="13">
    <source>
        <dbReference type="EMBL" id="KAG9328458.1"/>
    </source>
</evidence>
<dbReference type="OrthoDB" id="21380at2759"/>
<keyword evidence="2" id="KW-0597">Phosphoprotein</keyword>
<organism evidence="13 14">
    <name type="scientific">Albula glossodonta</name>
    <name type="common">roundjaw bonefish</name>
    <dbReference type="NCBI Taxonomy" id="121402"/>
    <lineage>
        <taxon>Eukaryota</taxon>
        <taxon>Metazoa</taxon>
        <taxon>Chordata</taxon>
        <taxon>Craniata</taxon>
        <taxon>Vertebrata</taxon>
        <taxon>Euteleostomi</taxon>
        <taxon>Actinopterygii</taxon>
        <taxon>Neopterygii</taxon>
        <taxon>Teleostei</taxon>
        <taxon>Albuliformes</taxon>
        <taxon>Albulidae</taxon>
        <taxon>Albula</taxon>
    </lineage>
</organism>
<dbReference type="GO" id="GO:0003676">
    <property type="term" value="F:nucleic acid binding"/>
    <property type="evidence" value="ECO:0007669"/>
    <property type="project" value="InterPro"/>
</dbReference>
<feature type="compositionally biased region" description="Polar residues" evidence="11">
    <location>
        <begin position="328"/>
        <end position="339"/>
    </location>
</feature>
<sequence>MKPRGTPRQSKTKLQESHLNDGQLKEPSRKSLKTVTKADPLQNKPLLGKGFYLDLPFNKKTETLEHDIRILGGTIEKFFSKDIKYLVSNQREARYVQSLGRNSPVPSPGESSLSSPHPSSRRGSHRGSSQGPLDTERIQINRILSNALEWGIKILYIDVGRISKPFVKVEECSRHYKPLYLSIPQLPVLNLGSAPPCSPFYVAENSKDNQEKKFKEHRNKGQKAAGSLRARNKTLEVRGKKRGGYCECCVVKYDNVKAHLNSEQHKAFSKSQEYHVVDRTTLDLTCHFVDIRQQSKRPKCSFSSVVHASVLEGKSEGRRVWPGEVGDTATSRCANNTTTHRPRKLSKAHPSNSQGSEATKNSHGLVEPSKSVASKCQDDRDYNLTGNYTQEDGPVSNADRLCPSPVTNLRLEPSDKDFHTASPVLRNLGEDPQCPPHSKSLRTASSQHDVTQPVGNQSRDAVPECNLSLLTDASQEKGVVAVGSHLSGPDSPPLLGLRRKVRSFRRLRKLKQNPEQTYKEDPGNTSLQDLWQLFQSSDDMDIEFKGFTV</sequence>
<dbReference type="SMART" id="SM00586">
    <property type="entry name" value="ZnF_DBF"/>
    <property type="match status" value="1"/>
</dbReference>
<reference evidence="13" key="1">
    <citation type="thesis" date="2021" institute="BYU ScholarsArchive" country="Provo, UT, USA">
        <title>Applications of and Algorithms for Genome Assembly and Genomic Analyses with an Emphasis on Marine Teleosts.</title>
        <authorList>
            <person name="Pickett B.D."/>
        </authorList>
    </citation>
    <scope>NUCLEOTIDE SEQUENCE</scope>
    <source>
        <strain evidence="13">HI-2016</strain>
    </source>
</reference>
<dbReference type="PANTHER" id="PTHR15375:SF22">
    <property type="entry name" value="PROTEIN DBF4 HOMOLOG A"/>
    <property type="match status" value="1"/>
</dbReference>
<feature type="compositionally biased region" description="Low complexity" evidence="11">
    <location>
        <begin position="108"/>
        <end position="118"/>
    </location>
</feature>
<feature type="region of interest" description="Disordered" evidence="11">
    <location>
        <begin position="319"/>
        <end position="422"/>
    </location>
</feature>
<proteinExistence type="predicted"/>
<evidence type="ECO:0000256" key="9">
    <source>
        <dbReference type="ARBA" id="ARBA00040397"/>
    </source>
</evidence>
<feature type="domain" description="DBF4-type" evidence="12">
    <location>
        <begin position="239"/>
        <end position="287"/>
    </location>
</feature>
<dbReference type="InterPro" id="IPR006572">
    <property type="entry name" value="Znf_DBF"/>
</dbReference>
<dbReference type="Gene3D" id="6.10.250.3410">
    <property type="entry name" value="DBF zinc finger"/>
    <property type="match status" value="1"/>
</dbReference>
<evidence type="ECO:0000256" key="6">
    <source>
        <dbReference type="ARBA" id="ARBA00022833"/>
    </source>
</evidence>
<feature type="region of interest" description="Disordered" evidence="11">
    <location>
        <begin position="99"/>
        <end position="134"/>
    </location>
</feature>
<evidence type="ECO:0000313" key="14">
    <source>
        <dbReference type="Proteomes" id="UP000824540"/>
    </source>
</evidence>
<dbReference type="AlphaFoldDB" id="A0A8T2MRY3"/>
<feature type="compositionally biased region" description="Polar residues" evidence="11">
    <location>
        <begin position="349"/>
        <end position="362"/>
    </location>
</feature>
<dbReference type="PANTHER" id="PTHR15375">
    <property type="entry name" value="ACTIVATOR OF S-PHASE KINASE-RELATED"/>
    <property type="match status" value="1"/>
</dbReference>
<dbReference type="FunFam" id="6.10.250.3410:FF:000001">
    <property type="entry name" value="Protein DBF4 homolog A"/>
    <property type="match status" value="1"/>
</dbReference>